<dbReference type="PATRIC" id="fig|1261127.3.peg.2746"/>
<dbReference type="EMBL" id="CP011132">
    <property type="protein sequence ID" value="AKE59420.1"/>
    <property type="molecule type" value="Genomic_DNA"/>
</dbReference>
<proteinExistence type="predicted"/>
<evidence type="ECO:0000259" key="1">
    <source>
        <dbReference type="Pfam" id="PF01926"/>
    </source>
</evidence>
<organism evidence="2 3">
    <name type="scientific">Citrobacter amalonaticus Y19</name>
    <dbReference type="NCBI Taxonomy" id="1261127"/>
    <lineage>
        <taxon>Bacteria</taxon>
        <taxon>Pseudomonadati</taxon>
        <taxon>Pseudomonadota</taxon>
        <taxon>Gammaproteobacteria</taxon>
        <taxon>Enterobacterales</taxon>
        <taxon>Enterobacteriaceae</taxon>
        <taxon>Citrobacter</taxon>
    </lineage>
</organism>
<dbReference type="GO" id="GO:0002098">
    <property type="term" value="P:tRNA wobble uridine modification"/>
    <property type="evidence" value="ECO:0007669"/>
    <property type="project" value="TreeGrafter"/>
</dbReference>
<dbReference type="CDD" id="cd11383">
    <property type="entry name" value="YfjP"/>
    <property type="match status" value="1"/>
</dbReference>
<dbReference type="PANTHER" id="PTHR42714:SF2">
    <property type="entry name" value="TRNA MODIFICATION GTPASE GTPBP3, MITOCHONDRIAL"/>
    <property type="match status" value="1"/>
</dbReference>
<dbReference type="HOGENOM" id="CLU_059925_0_0_6"/>
<gene>
    <name evidence="2" type="ORF">F384_13060</name>
</gene>
<dbReference type="SUPFAM" id="SSF52540">
    <property type="entry name" value="P-loop containing nucleoside triphosphate hydrolases"/>
    <property type="match status" value="1"/>
</dbReference>
<dbReference type="RefSeq" id="WP_046483386.1">
    <property type="nucleotide sequence ID" value="NZ_CP011132.1"/>
</dbReference>
<sequence>MSTLHPALQKLRTHLTFLPENILQQLLEHLHQTIHYKPVIGIMGKSGTGKSSLCNALFQSPLCATHPLTGCTRDAQRLTLEIGERQMTLVDLPGVGETPEYDREYRMLYQSLLPELDLIIWVLRADERAYAADISMHRFLLGEGADPSRFLFVLSQADRISPAHEWDAQHLSPSRQQQLSLAATSARVAGLFPSSFPVLPVAAPAGWNLPAFVSLMIHALPAHATSAVFSHCRQENCSEQDQQQAREDFGETMGDSFDRIIDTFSLPSWLIALLRRARQKIIGLLVSLWDKFF</sequence>
<dbReference type="GO" id="GO:0005525">
    <property type="term" value="F:GTP binding"/>
    <property type="evidence" value="ECO:0007669"/>
    <property type="project" value="InterPro"/>
</dbReference>
<dbReference type="GO" id="GO:0030488">
    <property type="term" value="P:tRNA methylation"/>
    <property type="evidence" value="ECO:0007669"/>
    <property type="project" value="TreeGrafter"/>
</dbReference>
<dbReference type="Pfam" id="PF01926">
    <property type="entry name" value="MMR_HSR1"/>
    <property type="match status" value="1"/>
</dbReference>
<dbReference type="InterPro" id="IPR027417">
    <property type="entry name" value="P-loop_NTPase"/>
</dbReference>
<accession>A0A0F6RFH5</accession>
<evidence type="ECO:0000313" key="3">
    <source>
        <dbReference type="Proteomes" id="UP000034085"/>
    </source>
</evidence>
<protein>
    <submittedName>
        <fullName evidence="2">GTPase</fullName>
    </submittedName>
</protein>
<dbReference type="PANTHER" id="PTHR42714">
    <property type="entry name" value="TRNA MODIFICATION GTPASE GTPBP3"/>
    <property type="match status" value="1"/>
</dbReference>
<dbReference type="AlphaFoldDB" id="A0A0F6RFH5"/>
<dbReference type="GO" id="GO:0005829">
    <property type="term" value="C:cytosol"/>
    <property type="evidence" value="ECO:0007669"/>
    <property type="project" value="TreeGrafter"/>
</dbReference>
<dbReference type="Proteomes" id="UP000034085">
    <property type="component" value="Chromosome"/>
</dbReference>
<dbReference type="Gene3D" id="3.40.50.300">
    <property type="entry name" value="P-loop containing nucleotide triphosphate hydrolases"/>
    <property type="match status" value="1"/>
</dbReference>
<reference evidence="2 3" key="1">
    <citation type="journal article" date="2013" name="Appl. Microbiol. Biotechnol.">
        <title>Glycerol assimilation and production of 1,3-propanediol by Citrobacter amalonaticus Y19.</title>
        <authorList>
            <person name="Ainala S.K."/>
            <person name="Ashok S."/>
            <person name="Ko Y."/>
            <person name="Park S."/>
        </authorList>
    </citation>
    <scope>NUCLEOTIDE SEQUENCE [LARGE SCALE GENOMIC DNA]</scope>
    <source>
        <strain evidence="2 3">Y19</strain>
    </source>
</reference>
<evidence type="ECO:0000313" key="2">
    <source>
        <dbReference type="EMBL" id="AKE59420.1"/>
    </source>
</evidence>
<dbReference type="InterPro" id="IPR006073">
    <property type="entry name" value="GTP-bd"/>
</dbReference>
<name>A0A0F6RFH5_CITAM</name>
<dbReference type="OrthoDB" id="9779790at2"/>
<dbReference type="KEGG" id="cama:F384_13060"/>
<feature type="domain" description="G" evidence="1">
    <location>
        <begin position="40"/>
        <end position="140"/>
    </location>
</feature>